<feature type="domain" description="Major facilitator superfamily (MFS) profile" evidence="7">
    <location>
        <begin position="12"/>
        <end position="456"/>
    </location>
</feature>
<dbReference type="PROSITE" id="PS50850">
    <property type="entry name" value="MFS"/>
    <property type="match status" value="1"/>
</dbReference>
<dbReference type="InterPro" id="IPR036259">
    <property type="entry name" value="MFS_trans_sf"/>
</dbReference>
<evidence type="ECO:0000259" key="7">
    <source>
        <dbReference type="PROSITE" id="PS50850"/>
    </source>
</evidence>
<keyword evidence="4 6" id="KW-1133">Transmembrane helix</keyword>
<dbReference type="PANTHER" id="PTHR42718">
    <property type="entry name" value="MAJOR FACILITATOR SUPERFAMILY MULTIDRUG TRANSPORTER MFSC"/>
    <property type="match status" value="1"/>
</dbReference>
<organism evidence="8 9">
    <name type="scientific">Paenibacillus hodogayensis</name>
    <dbReference type="NCBI Taxonomy" id="279208"/>
    <lineage>
        <taxon>Bacteria</taxon>
        <taxon>Bacillati</taxon>
        <taxon>Bacillota</taxon>
        <taxon>Bacilli</taxon>
        <taxon>Bacillales</taxon>
        <taxon>Paenibacillaceae</taxon>
        <taxon>Paenibacillus</taxon>
    </lineage>
</organism>
<feature type="transmembrane region" description="Helical" evidence="6">
    <location>
        <begin position="138"/>
        <end position="159"/>
    </location>
</feature>
<evidence type="ECO:0000256" key="1">
    <source>
        <dbReference type="ARBA" id="ARBA00004651"/>
    </source>
</evidence>
<feature type="transmembrane region" description="Helical" evidence="6">
    <location>
        <begin position="325"/>
        <end position="344"/>
    </location>
</feature>
<feature type="transmembrane region" description="Helical" evidence="6">
    <location>
        <begin position="350"/>
        <end position="370"/>
    </location>
</feature>
<feature type="transmembrane region" description="Helical" evidence="6">
    <location>
        <begin position="390"/>
        <end position="409"/>
    </location>
</feature>
<feature type="transmembrane region" description="Helical" evidence="6">
    <location>
        <begin position="50"/>
        <end position="67"/>
    </location>
</feature>
<evidence type="ECO:0000256" key="2">
    <source>
        <dbReference type="ARBA" id="ARBA00022448"/>
    </source>
</evidence>
<protein>
    <submittedName>
        <fullName evidence="8">MFS transporter</fullName>
    </submittedName>
</protein>
<keyword evidence="3 6" id="KW-0812">Transmembrane</keyword>
<feature type="transmembrane region" description="Helical" evidence="6">
    <location>
        <begin position="290"/>
        <end position="313"/>
    </location>
</feature>
<evidence type="ECO:0000313" key="8">
    <source>
        <dbReference type="EMBL" id="MFB9754982.1"/>
    </source>
</evidence>
<dbReference type="Gene3D" id="1.20.1250.20">
    <property type="entry name" value="MFS general substrate transporter like domains"/>
    <property type="match status" value="1"/>
</dbReference>
<dbReference type="Proteomes" id="UP001589619">
    <property type="component" value="Unassembled WGS sequence"/>
</dbReference>
<accession>A0ABV5W323</accession>
<dbReference type="PANTHER" id="PTHR42718:SF9">
    <property type="entry name" value="MAJOR FACILITATOR SUPERFAMILY MULTIDRUG TRANSPORTER MFSC"/>
    <property type="match status" value="1"/>
</dbReference>
<name>A0ABV5W323_9BACL</name>
<feature type="transmembrane region" description="Helical" evidence="6">
    <location>
        <begin position="79"/>
        <end position="100"/>
    </location>
</feature>
<evidence type="ECO:0000256" key="3">
    <source>
        <dbReference type="ARBA" id="ARBA00022692"/>
    </source>
</evidence>
<keyword evidence="9" id="KW-1185">Reference proteome</keyword>
<feature type="transmembrane region" description="Helical" evidence="6">
    <location>
        <begin position="165"/>
        <end position="187"/>
    </location>
</feature>
<dbReference type="InterPro" id="IPR020846">
    <property type="entry name" value="MFS_dom"/>
</dbReference>
<proteinExistence type="predicted"/>
<dbReference type="RefSeq" id="WP_344909075.1">
    <property type="nucleotide sequence ID" value="NZ_BAAAYO010000007.1"/>
</dbReference>
<reference evidence="8 9" key="1">
    <citation type="submission" date="2024-09" db="EMBL/GenBank/DDBJ databases">
        <authorList>
            <person name="Sun Q."/>
            <person name="Mori K."/>
        </authorList>
    </citation>
    <scope>NUCLEOTIDE SEQUENCE [LARGE SCALE GENOMIC DNA]</scope>
    <source>
        <strain evidence="8 9">JCM 12520</strain>
    </source>
</reference>
<dbReference type="Pfam" id="PF07690">
    <property type="entry name" value="MFS_1"/>
    <property type="match status" value="1"/>
</dbReference>
<evidence type="ECO:0000256" key="5">
    <source>
        <dbReference type="ARBA" id="ARBA00023136"/>
    </source>
</evidence>
<feature type="transmembrane region" description="Helical" evidence="6">
    <location>
        <begin position="199"/>
        <end position="218"/>
    </location>
</feature>
<feature type="transmembrane region" description="Helical" evidence="6">
    <location>
        <begin position="429"/>
        <end position="452"/>
    </location>
</feature>
<feature type="transmembrane region" description="Helical" evidence="6">
    <location>
        <begin position="106"/>
        <end position="126"/>
    </location>
</feature>
<evidence type="ECO:0000313" key="9">
    <source>
        <dbReference type="Proteomes" id="UP001589619"/>
    </source>
</evidence>
<dbReference type="Gene3D" id="1.20.1720.10">
    <property type="entry name" value="Multidrug resistance protein D"/>
    <property type="match status" value="1"/>
</dbReference>
<keyword evidence="2" id="KW-0813">Transport</keyword>
<dbReference type="PRINTS" id="PR01036">
    <property type="entry name" value="TCRTETB"/>
</dbReference>
<sequence>MQHHKPIYSSQFIFWLSLLTFFSVMNETMFNVSLPDIAAAFQIAPSAANWTSTCFSLSFAIGVVVYARILEYTGMRKLLLFGMLTYGFGSIVGLLCHSWYPGVLAGRFLQGAGAAAVPSLIMVMIVKVVEPDRQGKAFGLIGSVVAFGEGLGPVIGGGISGYMHWSLLFAPPLLALLALPFVLRTLPGETADKPSDNKSFDLAGAVLLSGGILAFALFMTLFHWLYLAASLVLFALLALHTRRRQAPFLEPFLFRNKRYIAGVLNGALLLGTVAGFIAMVPYLMRAVYQMPTGLIGSAILFPGTLSVILFGMLGGMLADRRGHTVTMLTGLGMVAAGFLIVLFFADRASWLIAGVMILTFGGLSFVKTVVSASVARTLNPDEAGSGMGMLNFACFLAEGIGIAGVGGMLTRPWLSSPLLSTVTAPAGGLYSNMMLVFIALLACGGILFAVSYPRNRP</sequence>
<dbReference type="EMBL" id="JBHMAG010000017">
    <property type="protein sequence ID" value="MFB9754982.1"/>
    <property type="molecule type" value="Genomic_DNA"/>
</dbReference>
<comment type="caution">
    <text evidence="8">The sequence shown here is derived from an EMBL/GenBank/DDBJ whole genome shotgun (WGS) entry which is preliminary data.</text>
</comment>
<dbReference type="SUPFAM" id="SSF103473">
    <property type="entry name" value="MFS general substrate transporter"/>
    <property type="match status" value="1"/>
</dbReference>
<keyword evidence="5 6" id="KW-0472">Membrane</keyword>
<evidence type="ECO:0000256" key="6">
    <source>
        <dbReference type="SAM" id="Phobius"/>
    </source>
</evidence>
<feature type="transmembrane region" description="Helical" evidence="6">
    <location>
        <begin position="224"/>
        <end position="241"/>
    </location>
</feature>
<comment type="subcellular location">
    <subcellularLocation>
        <location evidence="1">Cell membrane</location>
        <topology evidence="1">Multi-pass membrane protein</topology>
    </subcellularLocation>
</comment>
<feature type="transmembrane region" description="Helical" evidence="6">
    <location>
        <begin position="262"/>
        <end position="284"/>
    </location>
</feature>
<evidence type="ECO:0000256" key="4">
    <source>
        <dbReference type="ARBA" id="ARBA00022989"/>
    </source>
</evidence>
<dbReference type="InterPro" id="IPR011701">
    <property type="entry name" value="MFS"/>
</dbReference>
<gene>
    <name evidence="8" type="ORF">ACFFNY_25695</name>
</gene>